<dbReference type="Proteomes" id="UP000005018">
    <property type="component" value="Chromosome 8"/>
</dbReference>
<gene>
    <name evidence="18" type="ORF">CORT_0H02610</name>
</gene>
<evidence type="ECO:0000256" key="16">
    <source>
        <dbReference type="PIRSR" id="PIRSR007828-1"/>
    </source>
</evidence>
<sequence length="732" mass="83239">MPFTVVGDHAAPQFSSYDIEILFATKHNIKSTRSQYAVTTTQFFTNIFIMSTRLFYADSEAPIVSLSAKKHFDQLSSPNLQKYAHHLSRASFHGSRAVLDSVSPESPYIYDFILLIHEKLNQPHSNQEYIDKLSGIGKQDVTYYLEYAAQFLDNLGNYKSFGDRKFIPRIEREKFCQLVEKVNDKDVSDLYNKVEHQIYDTDRGLLGYPDHDLLSNYYPHSANITKDEIDAVNKALSSAGIMPENTRVVKGENSYTVLVASAESEDIYSKLNLQTDDGSKIVFQFGDHAKDFTKIVQELENALPYVANETQKRLITYYIESFKTGSMAAHKKSQIEWVKDLKPEVESNIGFIETYRDPSGVRGEWEGLVAMVNHERTAKFSQLVENAGKFIAQLPWDKFYEKDTFTPPDFTSLEVLTFAGSGVPAGINIPNYDDVRLNYGFKNVSLGNVLSANPKNPKKEEIITFIEDQDLFKKWRDDSFEVQVGLHELLGHGSGKLLQETEPGKFNFDKSNTDIKSYYKPNETWAGVFGANSGSYEECRAELVALYLILKDPTQVLPIFGIESEKDQEDVMYIASLLMIRAGLLGLEYWDPEAKKWGQPHMQGRFAIMKQLHKAGVFEFKSSNPDYSDLKIVVDKSKLHDGTAVDALGEFLGNLHVYKSTANVTEGLKYYLEKSNVEDGYAKFRDIVIKEKKPRKILIQANTVLKDDGSVELIEYEESETGMIESYYDRRV</sequence>
<dbReference type="PIRSF" id="PIRSF007828">
    <property type="entry name" value="Dipeptidyl-peptidase_III"/>
    <property type="match status" value="1"/>
</dbReference>
<evidence type="ECO:0000256" key="15">
    <source>
        <dbReference type="PIRNR" id="PIRNR007828"/>
    </source>
</evidence>
<dbReference type="FunFam" id="3.30.540.30:FF:000001">
    <property type="entry name" value="Dipeptidyl peptidase 3"/>
    <property type="match status" value="1"/>
</dbReference>
<organism evidence="18 19">
    <name type="scientific">Candida orthopsilosis (strain 90-125)</name>
    <name type="common">Yeast</name>
    <dbReference type="NCBI Taxonomy" id="1136231"/>
    <lineage>
        <taxon>Eukaryota</taxon>
        <taxon>Fungi</taxon>
        <taxon>Dikarya</taxon>
        <taxon>Ascomycota</taxon>
        <taxon>Saccharomycotina</taxon>
        <taxon>Pichiomycetes</taxon>
        <taxon>Debaryomycetaceae</taxon>
        <taxon>Candida/Lodderomyces clade</taxon>
        <taxon>Candida</taxon>
    </lineage>
</organism>
<dbReference type="PANTHER" id="PTHR23422:SF11">
    <property type="entry name" value="DIPEPTIDYL PEPTIDASE 3"/>
    <property type="match status" value="1"/>
</dbReference>
<feature type="binding site" evidence="17">
    <location>
        <position position="487"/>
    </location>
    <ligand>
        <name>Zn(2+)</name>
        <dbReference type="ChEBI" id="CHEBI:29105"/>
        <note>catalytic</note>
    </ligand>
</feature>
<evidence type="ECO:0000256" key="11">
    <source>
        <dbReference type="ARBA" id="ARBA00022833"/>
    </source>
</evidence>
<keyword evidence="7 15" id="KW-0963">Cytoplasm</keyword>
<dbReference type="EC" id="3.4.14.4" evidence="4 15"/>
<evidence type="ECO:0000256" key="10">
    <source>
        <dbReference type="ARBA" id="ARBA00022801"/>
    </source>
</evidence>
<keyword evidence="6 15" id="KW-0031">Aminopeptidase</keyword>
<keyword evidence="10 15" id="KW-0378">Hydrolase</keyword>
<dbReference type="InterPro" id="IPR039461">
    <property type="entry name" value="Peptidase_M49"/>
</dbReference>
<evidence type="ECO:0000256" key="4">
    <source>
        <dbReference type="ARBA" id="ARBA00012063"/>
    </source>
</evidence>
<feature type="binding site" evidence="17">
    <location>
        <position position="538"/>
    </location>
    <ligand>
        <name>Zn(2+)</name>
        <dbReference type="ChEBI" id="CHEBI:29105"/>
        <note>catalytic</note>
    </ligand>
</feature>
<name>H8XBC2_CANO9</name>
<dbReference type="PANTHER" id="PTHR23422">
    <property type="entry name" value="DIPEPTIDYL PEPTIDASE III-RELATED"/>
    <property type="match status" value="1"/>
</dbReference>
<proteinExistence type="inferred from homology"/>
<keyword evidence="8 15" id="KW-0645">Protease</keyword>
<dbReference type="RefSeq" id="XP_003871495.1">
    <property type="nucleotide sequence ID" value="XM_003871446.1"/>
</dbReference>
<comment type="cofactor">
    <cofactor evidence="15 17">
        <name>Zn(2+)</name>
        <dbReference type="ChEBI" id="CHEBI:29105"/>
    </cofactor>
    <text evidence="15 17">Binds 1 zinc ion per subunit.</text>
</comment>
<evidence type="ECO:0000256" key="17">
    <source>
        <dbReference type="PIRSR" id="PIRSR007828-2"/>
    </source>
</evidence>
<comment type="catalytic activity">
    <reaction evidence="1 15">
        <text>Release of an N-terminal dipeptide from a peptide comprising four or more residues, with broad specificity. Also acts on dipeptidyl 2-naphthylamides.</text>
        <dbReference type="EC" id="3.4.14.4"/>
    </reaction>
</comment>
<keyword evidence="11 15" id="KW-0862">Zinc</keyword>
<evidence type="ECO:0000256" key="2">
    <source>
        <dbReference type="ARBA" id="ARBA00004496"/>
    </source>
</evidence>
<comment type="similarity">
    <text evidence="3 15">Belongs to the peptidase M49 family.</text>
</comment>
<evidence type="ECO:0000256" key="13">
    <source>
        <dbReference type="ARBA" id="ARBA00031288"/>
    </source>
</evidence>
<dbReference type="GO" id="GO:0004177">
    <property type="term" value="F:aminopeptidase activity"/>
    <property type="evidence" value="ECO:0007669"/>
    <property type="project" value="UniProtKB-KW"/>
</dbReference>
<dbReference type="GeneID" id="14542449"/>
<accession>H8XBC2</accession>
<dbReference type="HOGENOM" id="CLU_011977_1_0_1"/>
<feature type="active site" evidence="16">
    <location>
        <position position="488"/>
    </location>
</feature>
<keyword evidence="19" id="KW-1185">Reference proteome</keyword>
<evidence type="ECO:0000256" key="14">
    <source>
        <dbReference type="ARBA" id="ARBA00032119"/>
    </source>
</evidence>
<dbReference type="Pfam" id="PF03571">
    <property type="entry name" value="Peptidase_M49"/>
    <property type="match status" value="1"/>
</dbReference>
<dbReference type="OrthoDB" id="4694525at2759"/>
<dbReference type="GO" id="GO:0008239">
    <property type="term" value="F:dipeptidyl-peptidase activity"/>
    <property type="evidence" value="ECO:0007669"/>
    <property type="project" value="UniProtKB-UniRule"/>
</dbReference>
<evidence type="ECO:0000256" key="6">
    <source>
        <dbReference type="ARBA" id="ARBA00022438"/>
    </source>
</evidence>
<evidence type="ECO:0000313" key="19">
    <source>
        <dbReference type="Proteomes" id="UP000005018"/>
    </source>
</evidence>
<evidence type="ECO:0000256" key="9">
    <source>
        <dbReference type="ARBA" id="ARBA00022723"/>
    </source>
</evidence>
<dbReference type="KEGG" id="cot:CORT_0H02610"/>
<evidence type="ECO:0000313" key="18">
    <source>
        <dbReference type="EMBL" id="CCG25371.1"/>
    </source>
</evidence>
<evidence type="ECO:0000256" key="12">
    <source>
        <dbReference type="ARBA" id="ARBA00023049"/>
    </source>
</evidence>
<reference evidence="18 19" key="1">
    <citation type="journal article" date="2012" name="PLoS ONE">
        <title>Sequence and analysis of the genome of the pathogenic yeast Candida orthopsilosis.</title>
        <authorList>
            <person name="Riccombeni A."/>
            <person name="Vidanes G."/>
            <person name="Proux-Wera E."/>
            <person name="Wolfe K.H."/>
            <person name="Butler G."/>
        </authorList>
    </citation>
    <scope>NUCLEOTIDE SEQUENCE [LARGE SCALE GENOMIC DNA]</scope>
    <source>
        <strain evidence="18 19">Co 90-125</strain>
    </source>
</reference>
<keyword evidence="12 15" id="KW-0482">Metalloprotease</keyword>
<dbReference type="GO" id="GO:0008235">
    <property type="term" value="F:metalloexopeptidase activity"/>
    <property type="evidence" value="ECO:0007669"/>
    <property type="project" value="InterPro"/>
</dbReference>
<dbReference type="FunFam" id="3.30.540.30:FF:000002">
    <property type="entry name" value="Dipeptidyl peptidase 3"/>
    <property type="match status" value="1"/>
</dbReference>
<evidence type="ECO:0000256" key="5">
    <source>
        <dbReference type="ARBA" id="ARBA00014713"/>
    </source>
</evidence>
<evidence type="ECO:0000256" key="8">
    <source>
        <dbReference type="ARBA" id="ARBA00022670"/>
    </source>
</evidence>
<dbReference type="GO" id="GO:0046872">
    <property type="term" value="F:metal ion binding"/>
    <property type="evidence" value="ECO:0007669"/>
    <property type="project" value="UniProtKB-KW"/>
</dbReference>
<dbReference type="AlphaFoldDB" id="H8XBC2"/>
<dbReference type="GO" id="GO:0005737">
    <property type="term" value="C:cytoplasm"/>
    <property type="evidence" value="ECO:0007669"/>
    <property type="project" value="UniProtKB-SubCell"/>
</dbReference>
<dbReference type="InterPro" id="IPR005317">
    <property type="entry name" value="Dipeptidyl-peptase3"/>
</dbReference>
<feature type="binding site" evidence="17">
    <location>
        <position position="492"/>
    </location>
    <ligand>
        <name>Zn(2+)</name>
        <dbReference type="ChEBI" id="CHEBI:29105"/>
        <note>catalytic</note>
    </ligand>
</feature>
<dbReference type="Gene3D" id="3.30.540.30">
    <property type="match status" value="3"/>
</dbReference>
<keyword evidence="9 15" id="KW-0479">Metal-binding</keyword>
<dbReference type="GO" id="GO:0006508">
    <property type="term" value="P:proteolysis"/>
    <property type="evidence" value="ECO:0007669"/>
    <property type="project" value="UniProtKB-KW"/>
</dbReference>
<evidence type="ECO:0000256" key="7">
    <source>
        <dbReference type="ARBA" id="ARBA00022490"/>
    </source>
</evidence>
<comment type="subcellular location">
    <subcellularLocation>
        <location evidence="2">Cytoplasm</location>
    </subcellularLocation>
</comment>
<evidence type="ECO:0000256" key="1">
    <source>
        <dbReference type="ARBA" id="ARBA00001336"/>
    </source>
</evidence>
<protein>
    <recommendedName>
        <fullName evidence="5 15">Dipeptidyl peptidase 3</fullName>
        <ecNumber evidence="4 15">3.4.14.4</ecNumber>
    </recommendedName>
    <alternativeName>
        <fullName evidence="13 15">Dipeptidyl aminopeptidase III</fullName>
    </alternativeName>
    <alternativeName>
        <fullName evidence="14 15">Dipeptidyl peptidase III</fullName>
    </alternativeName>
</protein>
<dbReference type="eggNOG" id="KOG3675">
    <property type="taxonomic scope" value="Eukaryota"/>
</dbReference>
<dbReference type="EMBL" id="HE681726">
    <property type="protein sequence ID" value="CCG25371.1"/>
    <property type="molecule type" value="Genomic_DNA"/>
</dbReference>
<evidence type="ECO:0000256" key="3">
    <source>
        <dbReference type="ARBA" id="ARBA00010200"/>
    </source>
</evidence>